<reference evidence="5 6" key="1">
    <citation type="journal article" date="2019" name="Sci. Rep.">
        <title>A high-quality genome of Eragrostis curvula grass provides insights into Poaceae evolution and supports new strategies to enhance forage quality.</title>
        <authorList>
            <person name="Carballo J."/>
            <person name="Santos B.A.C.M."/>
            <person name="Zappacosta D."/>
            <person name="Garbus I."/>
            <person name="Selva J.P."/>
            <person name="Gallo C.A."/>
            <person name="Diaz A."/>
            <person name="Albertini E."/>
            <person name="Caccamo M."/>
            <person name="Echenique V."/>
        </authorList>
    </citation>
    <scope>NUCLEOTIDE SEQUENCE [LARGE SCALE GENOMIC DNA]</scope>
    <source>
        <strain evidence="6">cv. Victoria</strain>
        <tissue evidence="5">Leaf</tissue>
    </source>
</reference>
<gene>
    <name evidence="5" type="ORF">EJB05_33664</name>
</gene>
<dbReference type="PANTHER" id="PTHR46116:SF32">
    <property type="entry name" value="OS05G0153132 PROTEIN"/>
    <property type="match status" value="1"/>
</dbReference>
<dbReference type="CDD" id="cd23837">
    <property type="entry name" value="UBCc_UBE2O"/>
    <property type="match status" value="1"/>
</dbReference>
<dbReference type="GO" id="GO:0061631">
    <property type="term" value="F:ubiquitin conjugating enzyme activity"/>
    <property type="evidence" value="ECO:0007669"/>
    <property type="project" value="TreeGrafter"/>
</dbReference>
<dbReference type="InterPro" id="IPR016135">
    <property type="entry name" value="UBQ-conjugating_enzyme/RWD"/>
</dbReference>
<name>A0A5J9U1T9_9POAL</name>
<accession>A0A5J9U1T9</accession>
<dbReference type="Proteomes" id="UP000324897">
    <property type="component" value="Chromosome 7"/>
</dbReference>
<dbReference type="InterPro" id="IPR057735">
    <property type="entry name" value="UBE2O-like_tSH3-B"/>
</dbReference>
<dbReference type="InterPro" id="IPR057734">
    <property type="entry name" value="UBE2O-like_SH3-C"/>
</dbReference>
<comment type="caution">
    <text evidence="5">The sequence shown here is derived from an EMBL/GenBank/DDBJ whole genome shotgun (WGS) entry which is preliminary data.</text>
</comment>
<dbReference type="InterPro" id="IPR000608">
    <property type="entry name" value="UBC"/>
</dbReference>
<protein>
    <recommendedName>
        <fullName evidence="4">UBC core domain-containing protein</fullName>
    </recommendedName>
</protein>
<feature type="compositionally biased region" description="Acidic residues" evidence="3">
    <location>
        <begin position="567"/>
        <end position="588"/>
    </location>
</feature>
<dbReference type="Pfam" id="PF23044">
    <property type="entry name" value="SH3-C_UBE2O"/>
    <property type="match status" value="1"/>
</dbReference>
<evidence type="ECO:0000259" key="4">
    <source>
        <dbReference type="PROSITE" id="PS50127"/>
    </source>
</evidence>
<dbReference type="AlphaFoldDB" id="A0A5J9U1T9"/>
<feature type="non-terminal residue" evidence="5">
    <location>
        <position position="1"/>
    </location>
</feature>
<dbReference type="Pfam" id="PF00179">
    <property type="entry name" value="UQ_con"/>
    <property type="match status" value="1"/>
</dbReference>
<evidence type="ECO:0000256" key="1">
    <source>
        <dbReference type="ARBA" id="ARBA00022679"/>
    </source>
</evidence>
<dbReference type="Pfam" id="PF23043">
    <property type="entry name" value="SH3-B_UBE2O"/>
    <property type="match status" value="1"/>
</dbReference>
<dbReference type="Pfam" id="PF23046">
    <property type="entry name" value="tSH3-B_UBE2O"/>
    <property type="match status" value="1"/>
</dbReference>
<evidence type="ECO:0000313" key="6">
    <source>
        <dbReference type="Proteomes" id="UP000324897"/>
    </source>
</evidence>
<evidence type="ECO:0000256" key="3">
    <source>
        <dbReference type="SAM" id="MobiDB-lite"/>
    </source>
</evidence>
<feature type="domain" description="UBC core" evidence="4">
    <location>
        <begin position="619"/>
        <end position="776"/>
    </location>
</feature>
<dbReference type="SMART" id="SM00212">
    <property type="entry name" value="UBCc"/>
    <property type="match status" value="1"/>
</dbReference>
<sequence length="866" mass="94154">MDDVEAVPAPYPRYFHNADLVKFKSTGARGLVMVTPDGDGDDEPLLRVMLADGTVVTPADLRDLTIIDRGCSMFRRQTVTLAADSSGEGQVGVVMGVSTELDLIRMPQNDGDEAAAVVARGVSPCELRRVTSLCLGDLVVSGPWLGRVVAVYVDVDVAFDDGAAVCRVARANAGGNKLRHAGGKGLRYSRMSQNSVYYPGQRVGVPRGSSVFEKEATWLVGGWSPGRRTSGTVVRVEMADAVVYWLASAELGIIADGDDDAVRAAAPPACVTNASELTVFPSDAGGSWSVGDRCFFLNTRGGGYRGAATTSGDVVADLVERPMVVADARTTVDVLWQDGTRQRTVPSASLHPFAGMEPEQDFFPGECVVDVRFDRMDDDDDATAADDDDGYATASEELDTERVGVVRSFNCKDRTVRVSWCKPAAQGEEEPSWEVDCGDENVSAYHLDKYDYYNDAFYGNIVIRLPSSECKSTQVTTEYTKEGAADDLSWVGHVVDLCDGHVQVKWGDGSTSKVSHHEIDFLKLPDISDWEQEMLNGNMAREDPPQESEANDNTNAAAMSDNREGDNDSVDGSEEEDDGVEGGADEEGSAEKVKADAGSGDGDSLRFMKFDVDTGAGTKWMKRVQKEWKILENNLPDTIYVRAFEDRMDLLRVAMVGAAGTPYHDGLFFFDLQLPPTYPAVPPQVHYRSFGLNLNPNLYESGTVCLSLLDTFGGEGVELWSPAMSTVLQVVVSIQALVLTSQPYYNEPGNEVGTMGARNALPYAENAYLLSLRTMLHLLRRPPARFEELVRAHFRRRGQFVLRTCAAYLRQDGGMTDAEAPSTERRPCSEGFKLALAGVVPRLVEAFTSIGAEGCEEFDQVLKAIK</sequence>
<dbReference type="OrthoDB" id="47801at2759"/>
<keyword evidence="2" id="KW-0833">Ubl conjugation pathway</keyword>
<dbReference type="Gene3D" id="3.10.110.10">
    <property type="entry name" value="Ubiquitin Conjugating Enzyme"/>
    <property type="match status" value="1"/>
</dbReference>
<evidence type="ECO:0000313" key="5">
    <source>
        <dbReference type="EMBL" id="TVU17616.1"/>
    </source>
</evidence>
<dbReference type="SUPFAM" id="SSF54495">
    <property type="entry name" value="UBC-like"/>
    <property type="match status" value="1"/>
</dbReference>
<keyword evidence="1" id="KW-0808">Transferase</keyword>
<dbReference type="EMBL" id="RWGY01000029">
    <property type="protein sequence ID" value="TVU17616.1"/>
    <property type="molecule type" value="Genomic_DNA"/>
</dbReference>
<keyword evidence="6" id="KW-1185">Reference proteome</keyword>
<dbReference type="PROSITE" id="PS50127">
    <property type="entry name" value="UBC_2"/>
    <property type="match status" value="1"/>
</dbReference>
<evidence type="ECO:0000256" key="2">
    <source>
        <dbReference type="ARBA" id="ARBA00022786"/>
    </source>
</evidence>
<organism evidence="5 6">
    <name type="scientific">Eragrostis curvula</name>
    <name type="common">weeping love grass</name>
    <dbReference type="NCBI Taxonomy" id="38414"/>
    <lineage>
        <taxon>Eukaryota</taxon>
        <taxon>Viridiplantae</taxon>
        <taxon>Streptophyta</taxon>
        <taxon>Embryophyta</taxon>
        <taxon>Tracheophyta</taxon>
        <taxon>Spermatophyta</taxon>
        <taxon>Magnoliopsida</taxon>
        <taxon>Liliopsida</taxon>
        <taxon>Poales</taxon>
        <taxon>Poaceae</taxon>
        <taxon>PACMAD clade</taxon>
        <taxon>Chloridoideae</taxon>
        <taxon>Eragrostideae</taxon>
        <taxon>Eragrostidinae</taxon>
        <taxon>Eragrostis</taxon>
    </lineage>
</organism>
<feature type="non-terminal residue" evidence="5">
    <location>
        <position position="866"/>
    </location>
</feature>
<dbReference type="Gramene" id="TVU17616">
    <property type="protein sequence ID" value="TVU17616"/>
    <property type="gene ID" value="EJB05_33664"/>
</dbReference>
<proteinExistence type="predicted"/>
<dbReference type="PANTHER" id="PTHR46116">
    <property type="entry name" value="(E3-INDEPENDENT) E2 UBIQUITIN-CONJUGATING ENZYME"/>
    <property type="match status" value="1"/>
</dbReference>
<feature type="region of interest" description="Disordered" evidence="3">
    <location>
        <begin position="539"/>
        <end position="600"/>
    </location>
</feature>
<dbReference type="InterPro" id="IPR057733">
    <property type="entry name" value="UBE2O-like_SH3-B"/>
</dbReference>